<keyword evidence="3" id="KW-0804">Transcription</keyword>
<evidence type="ECO:0000256" key="3">
    <source>
        <dbReference type="ARBA" id="ARBA00023163"/>
    </source>
</evidence>
<dbReference type="Gene3D" id="1.10.357.10">
    <property type="entry name" value="Tetracycline Repressor, domain 2"/>
    <property type="match status" value="1"/>
</dbReference>
<evidence type="ECO:0000256" key="2">
    <source>
        <dbReference type="ARBA" id="ARBA00023125"/>
    </source>
</evidence>
<organism evidence="7 8">
    <name type="scientific">Rugamonas apoptosis</name>
    <dbReference type="NCBI Taxonomy" id="2758570"/>
    <lineage>
        <taxon>Bacteria</taxon>
        <taxon>Pseudomonadati</taxon>
        <taxon>Pseudomonadota</taxon>
        <taxon>Betaproteobacteria</taxon>
        <taxon>Burkholderiales</taxon>
        <taxon>Oxalobacteraceae</taxon>
        <taxon>Telluria group</taxon>
        <taxon>Rugamonas</taxon>
    </lineage>
</organism>
<feature type="domain" description="HTH tetR-type" evidence="6">
    <location>
        <begin position="29"/>
        <end position="89"/>
    </location>
</feature>
<protein>
    <submittedName>
        <fullName evidence="7">TetR/AcrR family transcriptional regulator</fullName>
    </submittedName>
</protein>
<keyword evidence="1" id="KW-0805">Transcription regulation</keyword>
<evidence type="ECO:0000256" key="5">
    <source>
        <dbReference type="SAM" id="MobiDB-lite"/>
    </source>
</evidence>
<feature type="region of interest" description="Disordered" evidence="5">
    <location>
        <begin position="1"/>
        <end position="21"/>
    </location>
</feature>
<dbReference type="SUPFAM" id="SSF46689">
    <property type="entry name" value="Homeodomain-like"/>
    <property type="match status" value="1"/>
</dbReference>
<dbReference type="Proteomes" id="UP000573499">
    <property type="component" value="Unassembled WGS sequence"/>
</dbReference>
<dbReference type="PANTHER" id="PTHR30055:SF234">
    <property type="entry name" value="HTH-TYPE TRANSCRIPTIONAL REGULATOR BETI"/>
    <property type="match status" value="1"/>
</dbReference>
<keyword evidence="8" id="KW-1185">Reference proteome</keyword>
<proteinExistence type="predicted"/>
<evidence type="ECO:0000313" key="8">
    <source>
        <dbReference type="Proteomes" id="UP000573499"/>
    </source>
</evidence>
<dbReference type="EMBL" id="JACEZU010000008">
    <property type="protein sequence ID" value="MBA5688886.1"/>
    <property type="molecule type" value="Genomic_DNA"/>
</dbReference>
<dbReference type="RefSeq" id="WP_182154921.1">
    <property type="nucleotide sequence ID" value="NZ_JACEZU010000008.1"/>
</dbReference>
<dbReference type="InterPro" id="IPR009057">
    <property type="entry name" value="Homeodomain-like_sf"/>
</dbReference>
<evidence type="ECO:0000259" key="6">
    <source>
        <dbReference type="PROSITE" id="PS50977"/>
    </source>
</evidence>
<dbReference type="PRINTS" id="PR00455">
    <property type="entry name" value="HTHTETR"/>
</dbReference>
<evidence type="ECO:0000313" key="7">
    <source>
        <dbReference type="EMBL" id="MBA5688886.1"/>
    </source>
</evidence>
<evidence type="ECO:0000256" key="4">
    <source>
        <dbReference type="PROSITE-ProRule" id="PRU00335"/>
    </source>
</evidence>
<dbReference type="GO" id="GO:0003700">
    <property type="term" value="F:DNA-binding transcription factor activity"/>
    <property type="evidence" value="ECO:0007669"/>
    <property type="project" value="TreeGrafter"/>
</dbReference>
<feature type="DNA-binding region" description="H-T-H motif" evidence="4">
    <location>
        <begin position="52"/>
        <end position="71"/>
    </location>
</feature>
<dbReference type="InterPro" id="IPR001647">
    <property type="entry name" value="HTH_TetR"/>
</dbReference>
<name>A0A7W2FBX2_9BURK</name>
<keyword evidence="2 4" id="KW-0238">DNA-binding</keyword>
<comment type="caution">
    <text evidence="7">The sequence shown here is derived from an EMBL/GenBank/DDBJ whole genome shotgun (WGS) entry which is preliminary data.</text>
</comment>
<dbReference type="PANTHER" id="PTHR30055">
    <property type="entry name" value="HTH-TYPE TRANSCRIPTIONAL REGULATOR RUTR"/>
    <property type="match status" value="1"/>
</dbReference>
<dbReference type="AlphaFoldDB" id="A0A7W2FBX2"/>
<sequence>MPIPATPTCMPADSTNSNKVGRPRKIEAHARQRHLLAVATELFTTAGYHAISLARIASEARVAVRTIYTTFDGKAGLFHAILNDGMSCFLDDNELLDPAAGNMTQVLTRFGWRYLCLMANPDMTRMRYLALTEVGQGDGMKDARGMDQVHLLLARYFSDEKVRRELAPDVPVDHLPDFFLACIAGSYLRPVNTPVPVEENALRKQLHARVALFLRAVMARGGWQAITPR</sequence>
<dbReference type="InterPro" id="IPR050109">
    <property type="entry name" value="HTH-type_TetR-like_transc_reg"/>
</dbReference>
<gene>
    <name evidence="7" type="ORF">H3H39_17735</name>
</gene>
<dbReference type="GO" id="GO:0000976">
    <property type="term" value="F:transcription cis-regulatory region binding"/>
    <property type="evidence" value="ECO:0007669"/>
    <property type="project" value="TreeGrafter"/>
</dbReference>
<reference evidence="7 8" key="1">
    <citation type="submission" date="2020-07" db="EMBL/GenBank/DDBJ databases">
        <title>Novel species isolated from subtropical streams in China.</title>
        <authorList>
            <person name="Lu H."/>
        </authorList>
    </citation>
    <scope>NUCLEOTIDE SEQUENCE [LARGE SCALE GENOMIC DNA]</scope>
    <source>
        <strain evidence="7 8">LX47W</strain>
    </source>
</reference>
<accession>A0A7W2FBX2</accession>
<dbReference type="PROSITE" id="PS50977">
    <property type="entry name" value="HTH_TETR_2"/>
    <property type="match status" value="1"/>
</dbReference>
<dbReference type="Pfam" id="PF00440">
    <property type="entry name" value="TetR_N"/>
    <property type="match status" value="1"/>
</dbReference>
<evidence type="ECO:0000256" key="1">
    <source>
        <dbReference type="ARBA" id="ARBA00023015"/>
    </source>
</evidence>